<proteinExistence type="predicted"/>
<sequence length="100" mass="10600">MAAATLFGSKFSKKEAANLRTRTIHSQICTCEPEQKPACIVSASSPDSSQLPSRILHAAASGVATSEQPPFADSRATMGGRNMEAETLILERVSAPRVNL</sequence>
<evidence type="ECO:0000256" key="1">
    <source>
        <dbReference type="SAM" id="MobiDB-lite"/>
    </source>
</evidence>
<accession>A0A4D6KU52</accession>
<gene>
    <name evidence="2" type="ORF">DEO72_LG1g2385</name>
</gene>
<keyword evidence="3" id="KW-1185">Reference proteome</keyword>
<dbReference type="Proteomes" id="UP000501690">
    <property type="component" value="Linkage Group LG1"/>
</dbReference>
<dbReference type="EMBL" id="CP039345">
    <property type="protein sequence ID" value="QCD78749.1"/>
    <property type="molecule type" value="Genomic_DNA"/>
</dbReference>
<evidence type="ECO:0000313" key="3">
    <source>
        <dbReference type="Proteomes" id="UP000501690"/>
    </source>
</evidence>
<evidence type="ECO:0000313" key="2">
    <source>
        <dbReference type="EMBL" id="QCD78749.1"/>
    </source>
</evidence>
<name>A0A4D6KU52_VIGUN</name>
<protein>
    <submittedName>
        <fullName evidence="2">Uncharacterized protein</fullName>
    </submittedName>
</protein>
<dbReference type="AlphaFoldDB" id="A0A4D6KU52"/>
<reference evidence="2 3" key="1">
    <citation type="submission" date="2019-04" db="EMBL/GenBank/DDBJ databases">
        <title>An improved genome assembly and genetic linkage map for asparagus bean, Vigna unguiculata ssp. sesquipedialis.</title>
        <authorList>
            <person name="Xia Q."/>
            <person name="Zhang R."/>
            <person name="Dong Y."/>
        </authorList>
    </citation>
    <scope>NUCLEOTIDE SEQUENCE [LARGE SCALE GENOMIC DNA]</scope>
    <source>
        <tissue evidence="2">Leaf</tissue>
    </source>
</reference>
<organism evidence="2 3">
    <name type="scientific">Vigna unguiculata</name>
    <name type="common">Cowpea</name>
    <dbReference type="NCBI Taxonomy" id="3917"/>
    <lineage>
        <taxon>Eukaryota</taxon>
        <taxon>Viridiplantae</taxon>
        <taxon>Streptophyta</taxon>
        <taxon>Embryophyta</taxon>
        <taxon>Tracheophyta</taxon>
        <taxon>Spermatophyta</taxon>
        <taxon>Magnoliopsida</taxon>
        <taxon>eudicotyledons</taxon>
        <taxon>Gunneridae</taxon>
        <taxon>Pentapetalae</taxon>
        <taxon>rosids</taxon>
        <taxon>fabids</taxon>
        <taxon>Fabales</taxon>
        <taxon>Fabaceae</taxon>
        <taxon>Papilionoideae</taxon>
        <taxon>50 kb inversion clade</taxon>
        <taxon>NPAAA clade</taxon>
        <taxon>indigoferoid/millettioid clade</taxon>
        <taxon>Phaseoleae</taxon>
        <taxon>Vigna</taxon>
    </lineage>
</organism>
<feature type="region of interest" description="Disordered" evidence="1">
    <location>
        <begin position="61"/>
        <end position="82"/>
    </location>
</feature>